<dbReference type="GeneID" id="106819542"/>
<dbReference type="RefSeq" id="XP_014679646.1">
    <property type="nucleotide sequence ID" value="XM_014824160.1"/>
</dbReference>
<evidence type="ECO:0000313" key="4">
    <source>
        <dbReference type="RefSeq" id="XP_014679646.1"/>
    </source>
</evidence>
<keyword evidence="1" id="KW-0175">Coiled coil</keyword>
<evidence type="ECO:0000313" key="3">
    <source>
        <dbReference type="Proteomes" id="UP000695022"/>
    </source>
</evidence>
<feature type="domain" description="Rhodanese" evidence="2">
    <location>
        <begin position="168"/>
        <end position="187"/>
    </location>
</feature>
<accession>A0ABM1F5C5</accession>
<keyword evidence="3" id="KW-1185">Reference proteome</keyword>
<organism evidence="3 4">
    <name type="scientific">Priapulus caudatus</name>
    <name type="common">Priapulid worm</name>
    <dbReference type="NCBI Taxonomy" id="37621"/>
    <lineage>
        <taxon>Eukaryota</taxon>
        <taxon>Metazoa</taxon>
        <taxon>Ecdysozoa</taxon>
        <taxon>Scalidophora</taxon>
        <taxon>Priapulida</taxon>
        <taxon>Priapulimorpha</taxon>
        <taxon>Priapulimorphida</taxon>
        <taxon>Priapulidae</taxon>
        <taxon>Priapulus</taxon>
    </lineage>
</organism>
<dbReference type="PROSITE" id="PS50206">
    <property type="entry name" value="RHODANESE_3"/>
    <property type="match status" value="1"/>
</dbReference>
<feature type="coiled-coil region" evidence="1">
    <location>
        <begin position="46"/>
        <end position="73"/>
    </location>
</feature>
<reference evidence="4" key="1">
    <citation type="submission" date="2025-08" db="UniProtKB">
        <authorList>
            <consortium name="RefSeq"/>
        </authorList>
    </citation>
    <scope>IDENTIFICATION</scope>
</reference>
<protein>
    <submittedName>
        <fullName evidence="4">Uncharacterized protein LOC106819542</fullName>
    </submittedName>
</protein>
<dbReference type="InterPro" id="IPR001763">
    <property type="entry name" value="Rhodanese-like_dom"/>
</dbReference>
<name>A0ABM1F5C5_PRICU</name>
<evidence type="ECO:0000259" key="2">
    <source>
        <dbReference type="PROSITE" id="PS50206"/>
    </source>
</evidence>
<evidence type="ECO:0000256" key="1">
    <source>
        <dbReference type="SAM" id="Coils"/>
    </source>
</evidence>
<proteinExistence type="predicted"/>
<sequence length="589" mass="64772">MMLWMVCFPEPAEAHLLASYESFTPQVSDECIHVFYPDICDKQDEIAQLAEDIEAQQNLLNASKTRMEAAQNKLGVLATTLTDLYNNNFLAAQLFNGIVEDADTVKAIKLNLESIVGASKADEIMLGAYDNALAIADSADTQVESFNKEAGVNVAIHGSLLAFTFVIVPLLSKGYGKWKAKYRPIIEISSRPRSNAISLTSSQAQRLRFKVGAIAAGKVLFRGVRFLLPLAGAGLLLGFSIKQESDVHSYLVESLKTLREAKFELLAKNIDATHTEAEQAASLVEFNEIFVNMTDTYELVSRPVTDTLCTSCIDCPELSATYCTEKCGGDATCVTKCEASQAQKLCASCNATAGLYVCDAVTTKVSDKLEQENMHVLKKLQENFLKLLTAQKNSLKFVLGYMKLRSDALSYIVKVATLTPPKTLAAIVQDLQRIPNYPDYTRTQVIEFLHAAKPTWTTFDGCSLTTGACWDTIVADGVSKSQAPSVILVEVNKLDATKTLNEVLAAIKGLRPTLTQYQFCLLAAPFTCAERKINEWIHRTRPRSVPFMEELLFELGFSTITERQVLTFVAKLLPGQTTYKGCSLTTLTC</sequence>
<dbReference type="Proteomes" id="UP000695022">
    <property type="component" value="Unplaced"/>
</dbReference>
<gene>
    <name evidence="4" type="primary">LOC106819542</name>
</gene>